<evidence type="ECO:0000256" key="1">
    <source>
        <dbReference type="SAM" id="MobiDB-lite"/>
    </source>
</evidence>
<evidence type="ECO:0000313" key="2">
    <source>
        <dbReference type="EMBL" id="KAL2727499.1"/>
    </source>
</evidence>
<proteinExistence type="predicted"/>
<protein>
    <submittedName>
        <fullName evidence="2">Uncharacterized protein</fullName>
    </submittedName>
</protein>
<feature type="compositionally biased region" description="Basic residues" evidence="1">
    <location>
        <begin position="24"/>
        <end position="38"/>
    </location>
</feature>
<comment type="caution">
    <text evidence="2">The sequence shown here is derived from an EMBL/GenBank/DDBJ whole genome shotgun (WGS) entry which is preliminary data.</text>
</comment>
<dbReference type="Proteomes" id="UP001607303">
    <property type="component" value="Unassembled WGS sequence"/>
</dbReference>
<accession>A0ABD2B434</accession>
<gene>
    <name evidence="2" type="ORF">V1477_016775</name>
</gene>
<organism evidence="2 3">
    <name type="scientific">Vespula maculifrons</name>
    <name type="common">Eastern yellow jacket</name>
    <name type="synonym">Wasp</name>
    <dbReference type="NCBI Taxonomy" id="7453"/>
    <lineage>
        <taxon>Eukaryota</taxon>
        <taxon>Metazoa</taxon>
        <taxon>Ecdysozoa</taxon>
        <taxon>Arthropoda</taxon>
        <taxon>Hexapoda</taxon>
        <taxon>Insecta</taxon>
        <taxon>Pterygota</taxon>
        <taxon>Neoptera</taxon>
        <taxon>Endopterygota</taxon>
        <taxon>Hymenoptera</taxon>
        <taxon>Apocrita</taxon>
        <taxon>Aculeata</taxon>
        <taxon>Vespoidea</taxon>
        <taxon>Vespidae</taxon>
        <taxon>Vespinae</taxon>
        <taxon>Vespula</taxon>
    </lineage>
</organism>
<dbReference type="EMBL" id="JAYRBN010000100">
    <property type="protein sequence ID" value="KAL2727499.1"/>
    <property type="molecule type" value="Genomic_DNA"/>
</dbReference>
<sequence length="112" mass="13121">MHLLNLPIQSIKGEDKREKTVCKREKKKEKKKRKRRKTKDNGGARPTSEQYINSKVFLDTAAICRLGTSQLCRVSRKYGEKTFRKSSMRVPRRITPIFTKQTTLLTRLLNAR</sequence>
<name>A0ABD2B434_VESMC</name>
<reference evidence="2 3" key="1">
    <citation type="journal article" date="2024" name="Ann. Entomol. Soc. Am.">
        <title>Genomic analyses of the southern and eastern yellowjacket wasps (Hymenoptera: Vespidae) reveal evolutionary signatures of social life.</title>
        <authorList>
            <person name="Catto M.A."/>
            <person name="Caine P.B."/>
            <person name="Orr S.E."/>
            <person name="Hunt B.G."/>
            <person name="Goodisman M.A.D."/>
        </authorList>
    </citation>
    <scope>NUCLEOTIDE SEQUENCE [LARGE SCALE GENOMIC DNA]</scope>
    <source>
        <strain evidence="2">232</strain>
        <tissue evidence="2">Head and thorax</tissue>
    </source>
</reference>
<dbReference type="AlphaFoldDB" id="A0ABD2B434"/>
<feature type="region of interest" description="Disordered" evidence="1">
    <location>
        <begin position="1"/>
        <end position="49"/>
    </location>
</feature>
<evidence type="ECO:0000313" key="3">
    <source>
        <dbReference type="Proteomes" id="UP001607303"/>
    </source>
</evidence>
<keyword evidence="3" id="KW-1185">Reference proteome</keyword>
<feature type="compositionally biased region" description="Basic and acidic residues" evidence="1">
    <location>
        <begin position="12"/>
        <end position="23"/>
    </location>
</feature>